<keyword evidence="2 4" id="KW-0238">DNA-binding</keyword>
<dbReference type="Proteomes" id="UP001519332">
    <property type="component" value="Unassembled WGS sequence"/>
</dbReference>
<proteinExistence type="predicted"/>
<dbReference type="RefSeq" id="WP_307855563.1">
    <property type="nucleotide sequence ID" value="NZ_JAGINW010000001.1"/>
</dbReference>
<sequence>MVKSEAGMQRTRTAILDAAARVLGRRPDAALAEISDEAGVGRATLYRHFPTREALLRGVAETGIAELAKAFETADLDELPVDRAITRIVAVFLRNGAKYAAVISQADQYCDPADVERTARPIREVIARGVREQVLRDDLREDILFAMFSAIVERALWLAIGESMTPEETAEAAVAIFLGGARRPG</sequence>
<dbReference type="SUPFAM" id="SSF48498">
    <property type="entry name" value="Tetracyclin repressor-like, C-terminal domain"/>
    <property type="match status" value="1"/>
</dbReference>
<evidence type="ECO:0000256" key="2">
    <source>
        <dbReference type="ARBA" id="ARBA00023125"/>
    </source>
</evidence>
<keyword evidence="7" id="KW-1185">Reference proteome</keyword>
<dbReference type="SUPFAM" id="SSF46689">
    <property type="entry name" value="Homeodomain-like"/>
    <property type="match status" value="1"/>
</dbReference>
<evidence type="ECO:0000313" key="6">
    <source>
        <dbReference type="EMBL" id="MBP2328906.1"/>
    </source>
</evidence>
<gene>
    <name evidence="6" type="ORF">JOF56_009291</name>
</gene>
<dbReference type="PROSITE" id="PS50977">
    <property type="entry name" value="HTH_TETR_2"/>
    <property type="match status" value="1"/>
</dbReference>
<evidence type="ECO:0000256" key="1">
    <source>
        <dbReference type="ARBA" id="ARBA00023015"/>
    </source>
</evidence>
<feature type="domain" description="HTH tetR-type" evidence="5">
    <location>
        <begin position="9"/>
        <end position="67"/>
    </location>
</feature>
<dbReference type="InterPro" id="IPR001647">
    <property type="entry name" value="HTH_TetR"/>
</dbReference>
<dbReference type="InterPro" id="IPR009057">
    <property type="entry name" value="Homeodomain-like_sf"/>
</dbReference>
<reference evidence="6 7" key="1">
    <citation type="submission" date="2021-03" db="EMBL/GenBank/DDBJ databases">
        <title>Sequencing the genomes of 1000 actinobacteria strains.</title>
        <authorList>
            <person name="Klenk H.-P."/>
        </authorList>
    </citation>
    <scope>NUCLEOTIDE SEQUENCE [LARGE SCALE GENOMIC DNA]</scope>
    <source>
        <strain evidence="6 7">DSM 46670</strain>
    </source>
</reference>
<dbReference type="PANTHER" id="PTHR30055">
    <property type="entry name" value="HTH-TYPE TRANSCRIPTIONAL REGULATOR RUTR"/>
    <property type="match status" value="1"/>
</dbReference>
<dbReference type="InterPro" id="IPR050109">
    <property type="entry name" value="HTH-type_TetR-like_transc_reg"/>
</dbReference>
<evidence type="ECO:0000256" key="4">
    <source>
        <dbReference type="PROSITE-ProRule" id="PRU00335"/>
    </source>
</evidence>
<dbReference type="Gene3D" id="1.10.357.10">
    <property type="entry name" value="Tetracycline Repressor, domain 2"/>
    <property type="match status" value="1"/>
</dbReference>
<accession>A0ABS4TWX5</accession>
<keyword evidence="3" id="KW-0804">Transcription</keyword>
<keyword evidence="1" id="KW-0805">Transcription regulation</keyword>
<evidence type="ECO:0000313" key="7">
    <source>
        <dbReference type="Proteomes" id="UP001519332"/>
    </source>
</evidence>
<name>A0ABS4TWX5_9PSEU</name>
<dbReference type="InterPro" id="IPR036271">
    <property type="entry name" value="Tet_transcr_reg_TetR-rel_C_sf"/>
</dbReference>
<dbReference type="Pfam" id="PF00440">
    <property type="entry name" value="TetR_N"/>
    <property type="match status" value="1"/>
</dbReference>
<organism evidence="6 7">
    <name type="scientific">Kibdelosporangium banguiense</name>
    <dbReference type="NCBI Taxonomy" id="1365924"/>
    <lineage>
        <taxon>Bacteria</taxon>
        <taxon>Bacillati</taxon>
        <taxon>Actinomycetota</taxon>
        <taxon>Actinomycetes</taxon>
        <taxon>Pseudonocardiales</taxon>
        <taxon>Pseudonocardiaceae</taxon>
        <taxon>Kibdelosporangium</taxon>
    </lineage>
</organism>
<protein>
    <submittedName>
        <fullName evidence="6">AcrR family transcriptional regulator</fullName>
    </submittedName>
</protein>
<feature type="DNA-binding region" description="H-T-H motif" evidence="4">
    <location>
        <begin position="30"/>
        <end position="49"/>
    </location>
</feature>
<evidence type="ECO:0000259" key="5">
    <source>
        <dbReference type="PROSITE" id="PS50977"/>
    </source>
</evidence>
<comment type="caution">
    <text evidence="6">The sequence shown here is derived from an EMBL/GenBank/DDBJ whole genome shotgun (WGS) entry which is preliminary data.</text>
</comment>
<evidence type="ECO:0000256" key="3">
    <source>
        <dbReference type="ARBA" id="ARBA00023163"/>
    </source>
</evidence>
<dbReference type="EMBL" id="JAGINW010000001">
    <property type="protein sequence ID" value="MBP2328906.1"/>
    <property type="molecule type" value="Genomic_DNA"/>
</dbReference>
<dbReference type="PANTHER" id="PTHR30055:SF234">
    <property type="entry name" value="HTH-TYPE TRANSCRIPTIONAL REGULATOR BETI"/>
    <property type="match status" value="1"/>
</dbReference>